<evidence type="ECO:0000259" key="2">
    <source>
        <dbReference type="Pfam" id="PF04865"/>
    </source>
</evidence>
<dbReference type="InterPro" id="IPR058530">
    <property type="entry name" value="Baseplate_J-like_C"/>
</dbReference>
<organism evidence="5 6">
    <name type="scientific">Paenibacillus zeirhizosphaerae</name>
    <dbReference type="NCBI Taxonomy" id="2987519"/>
    <lineage>
        <taxon>Bacteria</taxon>
        <taxon>Bacillati</taxon>
        <taxon>Bacillota</taxon>
        <taxon>Bacilli</taxon>
        <taxon>Bacillales</taxon>
        <taxon>Paenibacillaceae</taxon>
        <taxon>Paenibacillus</taxon>
    </lineage>
</organism>
<feature type="domain" description="Baseplate J-like C-terminal" evidence="4">
    <location>
        <begin position="298"/>
        <end position="385"/>
    </location>
</feature>
<gene>
    <name evidence="5" type="ORF">OIN60_19855</name>
</gene>
<dbReference type="Pfam" id="PF26078">
    <property type="entry name" value="Baseplate_J_M"/>
    <property type="match status" value="1"/>
</dbReference>
<dbReference type="InterPro" id="IPR052399">
    <property type="entry name" value="Phage_Baseplate_Assmbl_Protein"/>
</dbReference>
<dbReference type="Pfam" id="PF26079">
    <property type="entry name" value="Baseplate_J_C"/>
    <property type="match status" value="1"/>
</dbReference>
<evidence type="ECO:0000313" key="5">
    <source>
        <dbReference type="EMBL" id="MDP4098983.1"/>
    </source>
</evidence>
<name>A0ABT9FW84_9BACL</name>
<evidence type="ECO:0000259" key="3">
    <source>
        <dbReference type="Pfam" id="PF26078"/>
    </source>
</evidence>
<dbReference type="InterPro" id="IPR058531">
    <property type="entry name" value="Baseplate_J_M"/>
</dbReference>
<dbReference type="Proteomes" id="UP001241848">
    <property type="component" value="Unassembled WGS sequence"/>
</dbReference>
<comment type="caution">
    <text evidence="5">The sequence shown here is derived from an EMBL/GenBank/DDBJ whole genome shotgun (WGS) entry which is preliminary data.</text>
</comment>
<evidence type="ECO:0000313" key="6">
    <source>
        <dbReference type="Proteomes" id="UP001241848"/>
    </source>
</evidence>
<dbReference type="PANTHER" id="PTHR37829:SF3">
    <property type="entry name" value="PROTEIN JAYE-RELATED"/>
    <property type="match status" value="1"/>
</dbReference>
<keyword evidence="6" id="KW-1185">Reference proteome</keyword>
<reference evidence="5 6" key="1">
    <citation type="submission" date="2022-10" db="EMBL/GenBank/DDBJ databases">
        <title>Paenibacillus description and whole genome data of maize root bacterial community.</title>
        <authorList>
            <person name="Marton D."/>
            <person name="Farkas M."/>
            <person name="Cserhati M."/>
        </authorList>
    </citation>
    <scope>NUCLEOTIDE SEQUENCE [LARGE SCALE GENOMIC DNA]</scope>
    <source>
        <strain evidence="5 6">P96</strain>
    </source>
</reference>
<dbReference type="Pfam" id="PF04865">
    <property type="entry name" value="Baseplate_J"/>
    <property type="match status" value="1"/>
</dbReference>
<sequence length="386" mass="41134">MADLPELPEYLQEQTEDGIMQRMLDKVPSDIDASEGSFIWDAQAPVAFMLSEAAIWAQELLRRGFASTAASETEDYRSPELDLRAAEHGITRREAVAASGSVLFKGTPGTVVPAGTVVATPADDVSGEQSIEFLTTTAVTLDEQGVGEAAIRAVNPGSSGNVPPHVIQIVSSGVRGVISVTNPLATRSGTDVESDQLLLERFYAKVRNQGTSGNKAHYIEWANEIAGVGGVKVQPLWQGPGTVAVYLLDTDKQAASEDIVKAVQQSIDPTQDGQGEGKAPAGPIVTVMAATEIPINVSVKVQRTAEQPSTLPEVQRKIEDGVREYLKTLAFNADDPLVRYTRIASILLDIPIIIDYSDLLVNGMSNQNIEIKTGQVAVLGTVSVSE</sequence>
<dbReference type="EMBL" id="JAPCKK010000031">
    <property type="protein sequence ID" value="MDP4098983.1"/>
    <property type="molecule type" value="Genomic_DNA"/>
</dbReference>
<evidence type="ECO:0000256" key="1">
    <source>
        <dbReference type="ARBA" id="ARBA00038087"/>
    </source>
</evidence>
<comment type="similarity">
    <text evidence="1">Belongs to the Mu gp47/PBSX XkdT family.</text>
</comment>
<dbReference type="PANTHER" id="PTHR37829">
    <property type="entry name" value="PHAGE-LIKE ELEMENT PBSX PROTEIN XKDT"/>
    <property type="match status" value="1"/>
</dbReference>
<protein>
    <submittedName>
        <fullName evidence="5">Baseplate J/gp47 family protein</fullName>
    </submittedName>
</protein>
<evidence type="ECO:0000259" key="4">
    <source>
        <dbReference type="Pfam" id="PF26079"/>
    </source>
</evidence>
<feature type="domain" description="Baseplate J-like central" evidence="3">
    <location>
        <begin position="211"/>
        <end position="289"/>
    </location>
</feature>
<dbReference type="InterPro" id="IPR006949">
    <property type="entry name" value="Barrel_Baseplate_J-like"/>
</dbReference>
<proteinExistence type="inferred from homology"/>
<dbReference type="RefSeq" id="WP_305756601.1">
    <property type="nucleotide sequence ID" value="NZ_JAPCKK010000031.1"/>
</dbReference>
<accession>A0ABT9FW84</accession>
<feature type="domain" description="Baseplate protein J-like barrel" evidence="2">
    <location>
        <begin position="102"/>
        <end position="188"/>
    </location>
</feature>